<dbReference type="EMBL" id="CAAE01023002">
    <property type="protein sequence ID" value="CAG14509.1"/>
    <property type="molecule type" value="Genomic_DNA"/>
</dbReference>
<proteinExistence type="predicted"/>
<reference evidence="2" key="2">
    <citation type="submission" date="2004-02" db="EMBL/GenBank/DDBJ databases">
        <authorList>
            <consortium name="Genoscope"/>
            <consortium name="Whitehead Institute Centre for Genome Research"/>
        </authorList>
    </citation>
    <scope>NUCLEOTIDE SEQUENCE</scope>
</reference>
<dbReference type="AlphaFoldDB" id="Q4RAS4"/>
<comment type="caution">
    <text evidence="2">The sequence shown here is derived from an EMBL/GenBank/DDBJ whole genome shotgun (WGS) entry which is preliminary data.</text>
</comment>
<dbReference type="KEGG" id="tng:GSTEN00037694G001"/>
<name>Q4RAS4_TETNG</name>
<feature type="non-terminal residue" evidence="2">
    <location>
        <position position="1"/>
    </location>
</feature>
<gene>
    <name evidence="2" type="ORF">GSTENG00037694001</name>
</gene>
<sequence length="57" mass="5852">SAKVSSAASRRPLAGTRRPSGLKSGEAAAARGQVLVSPSLQPDVPRFSVTWRSTTSG</sequence>
<reference evidence="2" key="1">
    <citation type="journal article" date="2004" name="Nature">
        <title>Genome duplication in the teleost fish Tetraodon nigroviridis reveals the early vertebrate proto-karyotype.</title>
        <authorList>
            <person name="Jaillon O."/>
            <person name="Aury J.-M."/>
            <person name="Brunet F."/>
            <person name="Petit J.-L."/>
            <person name="Stange-Thomann N."/>
            <person name="Mauceli E."/>
            <person name="Bouneau L."/>
            <person name="Fischer C."/>
            <person name="Ozouf-Costaz C."/>
            <person name="Bernot A."/>
            <person name="Nicaud S."/>
            <person name="Jaffe D."/>
            <person name="Fisher S."/>
            <person name="Lutfalla G."/>
            <person name="Dossat C."/>
            <person name="Segurens B."/>
            <person name="Dasilva C."/>
            <person name="Salanoubat M."/>
            <person name="Levy M."/>
            <person name="Boudet N."/>
            <person name="Castellano S."/>
            <person name="Anthouard V."/>
            <person name="Jubin C."/>
            <person name="Castelli V."/>
            <person name="Katinka M."/>
            <person name="Vacherie B."/>
            <person name="Biemont C."/>
            <person name="Skalli Z."/>
            <person name="Cattolico L."/>
            <person name="Poulain J."/>
            <person name="De Berardinis V."/>
            <person name="Cruaud C."/>
            <person name="Duprat S."/>
            <person name="Brottier P."/>
            <person name="Coutanceau J.-P."/>
            <person name="Gouzy J."/>
            <person name="Parra G."/>
            <person name="Lardier G."/>
            <person name="Chapple C."/>
            <person name="McKernan K.J."/>
            <person name="McEwan P."/>
            <person name="Bosak S."/>
            <person name="Kellis M."/>
            <person name="Volff J.-N."/>
            <person name="Guigo R."/>
            <person name="Zody M.C."/>
            <person name="Mesirov J."/>
            <person name="Lindblad-Toh K."/>
            <person name="Birren B."/>
            <person name="Nusbaum C."/>
            <person name="Kahn D."/>
            <person name="Robinson-Rechavi M."/>
            <person name="Laudet V."/>
            <person name="Schachter V."/>
            <person name="Quetier F."/>
            <person name="Saurin W."/>
            <person name="Scarpelli C."/>
            <person name="Wincker P."/>
            <person name="Lander E.S."/>
            <person name="Weissenbach J."/>
            <person name="Roest Crollius H."/>
        </authorList>
    </citation>
    <scope>NUCLEOTIDE SEQUENCE [LARGE SCALE GENOMIC DNA]</scope>
</reference>
<organism evidence="2">
    <name type="scientific">Tetraodon nigroviridis</name>
    <name type="common">Spotted green pufferfish</name>
    <name type="synonym">Chelonodon nigroviridis</name>
    <dbReference type="NCBI Taxonomy" id="99883"/>
    <lineage>
        <taxon>Eukaryota</taxon>
        <taxon>Metazoa</taxon>
        <taxon>Chordata</taxon>
        <taxon>Craniata</taxon>
        <taxon>Vertebrata</taxon>
        <taxon>Euteleostomi</taxon>
        <taxon>Actinopterygii</taxon>
        <taxon>Neopterygii</taxon>
        <taxon>Teleostei</taxon>
        <taxon>Neoteleostei</taxon>
        <taxon>Acanthomorphata</taxon>
        <taxon>Eupercaria</taxon>
        <taxon>Tetraodontiformes</taxon>
        <taxon>Tetradontoidea</taxon>
        <taxon>Tetraodontidae</taxon>
        <taxon>Tetraodon</taxon>
    </lineage>
</organism>
<accession>Q4RAS4</accession>
<protein>
    <submittedName>
        <fullName evidence="2">(spotted green pufferfish) hypothetical protein</fullName>
    </submittedName>
</protein>
<feature type="region of interest" description="Disordered" evidence="1">
    <location>
        <begin position="1"/>
        <end position="57"/>
    </location>
</feature>
<evidence type="ECO:0000313" key="2">
    <source>
        <dbReference type="EMBL" id="CAG14509.1"/>
    </source>
</evidence>
<evidence type="ECO:0000256" key="1">
    <source>
        <dbReference type="SAM" id="MobiDB-lite"/>
    </source>
</evidence>